<dbReference type="EMBL" id="CP144697">
    <property type="protein sequence ID" value="WVZ15412.1"/>
    <property type="molecule type" value="Genomic_DNA"/>
</dbReference>
<sequence length="146" mass="16571">MYRRIPKKITPASTSFMLTPSLDLTSLIRSKEKETSEMLICLVLVSSAADLIGVWSSSIKLLFNKLHPKSERVRRKMEGNLMKGTLVLEIRVLGVWLDGSVKGREALSALSMHERRAPMREKPSPRAWWSLNTKVPMPLLVGYFTM</sequence>
<evidence type="ECO:0000313" key="1">
    <source>
        <dbReference type="EMBL" id="WVZ15412.1"/>
    </source>
</evidence>
<proteinExistence type="predicted"/>
<dbReference type="Proteomes" id="UP001374535">
    <property type="component" value="Chromosome 4"/>
</dbReference>
<accession>A0AAQ3NVA6</accession>
<gene>
    <name evidence="1" type="ORF">V8G54_012978</name>
</gene>
<organism evidence="1 2">
    <name type="scientific">Vigna mungo</name>
    <name type="common">Black gram</name>
    <name type="synonym">Phaseolus mungo</name>
    <dbReference type="NCBI Taxonomy" id="3915"/>
    <lineage>
        <taxon>Eukaryota</taxon>
        <taxon>Viridiplantae</taxon>
        <taxon>Streptophyta</taxon>
        <taxon>Embryophyta</taxon>
        <taxon>Tracheophyta</taxon>
        <taxon>Spermatophyta</taxon>
        <taxon>Magnoliopsida</taxon>
        <taxon>eudicotyledons</taxon>
        <taxon>Gunneridae</taxon>
        <taxon>Pentapetalae</taxon>
        <taxon>rosids</taxon>
        <taxon>fabids</taxon>
        <taxon>Fabales</taxon>
        <taxon>Fabaceae</taxon>
        <taxon>Papilionoideae</taxon>
        <taxon>50 kb inversion clade</taxon>
        <taxon>NPAAA clade</taxon>
        <taxon>indigoferoid/millettioid clade</taxon>
        <taxon>Phaseoleae</taxon>
        <taxon>Vigna</taxon>
    </lineage>
</organism>
<evidence type="ECO:0000313" key="2">
    <source>
        <dbReference type="Proteomes" id="UP001374535"/>
    </source>
</evidence>
<reference evidence="1 2" key="1">
    <citation type="journal article" date="2023" name="Life. Sci Alliance">
        <title>Evolutionary insights into 3D genome organization and epigenetic landscape of Vigna mungo.</title>
        <authorList>
            <person name="Junaid A."/>
            <person name="Singh B."/>
            <person name="Bhatia S."/>
        </authorList>
    </citation>
    <scope>NUCLEOTIDE SEQUENCE [LARGE SCALE GENOMIC DNA]</scope>
    <source>
        <strain evidence="1">Urdbean</strain>
    </source>
</reference>
<keyword evidence="2" id="KW-1185">Reference proteome</keyword>
<protein>
    <submittedName>
        <fullName evidence="1">Uncharacterized protein</fullName>
    </submittedName>
</protein>
<dbReference type="AlphaFoldDB" id="A0AAQ3NVA6"/>
<name>A0AAQ3NVA6_VIGMU</name>